<dbReference type="Pfam" id="PF01547">
    <property type="entry name" value="SBP_bac_1"/>
    <property type="match status" value="1"/>
</dbReference>
<dbReference type="Gene3D" id="3.40.190.10">
    <property type="entry name" value="Periplasmic binding protein-like II"/>
    <property type="match status" value="2"/>
</dbReference>
<dbReference type="PANTHER" id="PTHR43649:SF17">
    <property type="entry name" value="ABC TRANSPORTER SOLUTE BINDING PROTEIN-SUGAR TRANSPORT"/>
    <property type="match status" value="1"/>
</dbReference>
<reference evidence="4 5" key="1">
    <citation type="submission" date="2020-07" db="EMBL/GenBank/DDBJ databases">
        <title>Vallitalea guaymasensis genome.</title>
        <authorList>
            <person name="Postec A."/>
        </authorList>
    </citation>
    <scope>NUCLEOTIDE SEQUENCE [LARGE SCALE GENOMIC DNA]</scope>
    <source>
        <strain evidence="4 5">Ra1766G1</strain>
    </source>
</reference>
<dbReference type="InterPro" id="IPR022627">
    <property type="entry name" value="DUF3502"/>
</dbReference>
<dbReference type="AlphaFoldDB" id="A0A8J8MB42"/>
<evidence type="ECO:0000313" key="5">
    <source>
        <dbReference type="Proteomes" id="UP000677305"/>
    </source>
</evidence>
<dbReference type="Pfam" id="PF12010">
    <property type="entry name" value="DUF3502"/>
    <property type="match status" value="1"/>
</dbReference>
<accession>A0A8J8MB42</accession>
<dbReference type="KEGG" id="vgu:HYG85_12705"/>
<keyword evidence="5" id="KW-1185">Reference proteome</keyword>
<evidence type="ECO:0000259" key="3">
    <source>
        <dbReference type="Pfam" id="PF12010"/>
    </source>
</evidence>
<feature type="domain" description="DUF3502" evidence="3">
    <location>
        <begin position="459"/>
        <end position="527"/>
    </location>
</feature>
<gene>
    <name evidence="4" type="ORF">HYG85_12705</name>
</gene>
<dbReference type="EMBL" id="CP058561">
    <property type="protein sequence ID" value="QUH29716.1"/>
    <property type="molecule type" value="Genomic_DNA"/>
</dbReference>
<dbReference type="PROSITE" id="PS51257">
    <property type="entry name" value="PROKAR_LIPOPROTEIN"/>
    <property type="match status" value="1"/>
</dbReference>
<evidence type="ECO:0000313" key="4">
    <source>
        <dbReference type="EMBL" id="QUH29716.1"/>
    </source>
</evidence>
<keyword evidence="2" id="KW-0732">Signal</keyword>
<evidence type="ECO:0000256" key="1">
    <source>
        <dbReference type="SAM" id="MobiDB-lite"/>
    </source>
</evidence>
<dbReference type="SUPFAM" id="SSF53850">
    <property type="entry name" value="Periplasmic binding protein-like II"/>
    <property type="match status" value="1"/>
</dbReference>
<organism evidence="4 5">
    <name type="scientific">Vallitalea guaymasensis</name>
    <dbReference type="NCBI Taxonomy" id="1185412"/>
    <lineage>
        <taxon>Bacteria</taxon>
        <taxon>Bacillati</taxon>
        <taxon>Bacillota</taxon>
        <taxon>Clostridia</taxon>
        <taxon>Lachnospirales</taxon>
        <taxon>Vallitaleaceae</taxon>
        <taxon>Vallitalea</taxon>
    </lineage>
</organism>
<feature type="signal peptide" evidence="2">
    <location>
        <begin position="1"/>
        <end position="22"/>
    </location>
</feature>
<evidence type="ECO:0000256" key="2">
    <source>
        <dbReference type="SAM" id="SignalP"/>
    </source>
</evidence>
<dbReference type="InterPro" id="IPR050490">
    <property type="entry name" value="Bact_solute-bd_prot1"/>
</dbReference>
<feature type="region of interest" description="Disordered" evidence="1">
    <location>
        <begin position="29"/>
        <end position="52"/>
    </location>
</feature>
<protein>
    <submittedName>
        <fullName evidence="4">ABC transporter substrate-binding protein</fullName>
    </submittedName>
</protein>
<name>A0A8J8MB42_9FIRM</name>
<feature type="chain" id="PRO_5038561202" evidence="2">
    <location>
        <begin position="23"/>
        <end position="531"/>
    </location>
</feature>
<dbReference type="InterPro" id="IPR006059">
    <property type="entry name" value="SBP"/>
</dbReference>
<sequence>MLKKFFMCTLAMMLTFSLLLTGCSEKEKQPATNVEEPGTDNDNAKGDSTESEGELDFVKLTYYFANSPVEDLKRINDLANKTIKEKINAEVEYKLLDWSQYAQKLNLMISSGEPFDMAFCGSWGEMNYFQNAASGAFLPLDDLLDKYAPVSKSRVPDQIWDGVKVNGNIYGVVNYQVWGMANARGIQLRQDLVDEFGFDWKAIKKWEDITPYLAKVKEKYPDMVGMEYARDVDNFAGLPTIYGMDAVGDTKLVGWVKVGEDKVNVINQYKTDEYKEYLKVFRDWYQKGYIKKDAATQKDISADRKANRVAAIYANAIPDMVDMPELSTFTMMSMSPDKKSYTRRFTEPFISASAPSATVITIGANSKNPERAMKYIELVNTDDFLFNTLTWGEEHVDYERISDKQIKVLDDAPYKFNYNEWQMGQSYGRYWWDQNADVEMREKSLGIVYEYDKTAQASPVIGFVFNSEPVKTEIANCNTVLDKYLSALGSGTVDPDEVLPKFLKELDKAGAEKIIAEKQKQIDEWLKANGR</sequence>
<proteinExistence type="predicted"/>
<dbReference type="Proteomes" id="UP000677305">
    <property type="component" value="Chromosome"/>
</dbReference>
<dbReference type="PANTHER" id="PTHR43649">
    <property type="entry name" value="ARABINOSE-BINDING PROTEIN-RELATED"/>
    <property type="match status" value="1"/>
</dbReference>
<dbReference type="RefSeq" id="WP_212689976.1">
    <property type="nucleotide sequence ID" value="NZ_CP058561.1"/>
</dbReference>